<evidence type="ECO:0000256" key="4">
    <source>
        <dbReference type="ARBA" id="ARBA00022723"/>
    </source>
</evidence>
<dbReference type="PANTHER" id="PTHR46165:SF5">
    <property type="entry name" value="RE32936P"/>
    <property type="match status" value="1"/>
</dbReference>
<keyword evidence="1" id="KW-0489">Methyltransferase</keyword>
<dbReference type="PROSITE" id="PS50280">
    <property type="entry name" value="SET"/>
    <property type="match status" value="1"/>
</dbReference>
<evidence type="ECO:0000256" key="2">
    <source>
        <dbReference type="ARBA" id="ARBA00022679"/>
    </source>
</evidence>
<dbReference type="InterPro" id="IPR044421">
    <property type="entry name" value="SMYD4_SET"/>
</dbReference>
<dbReference type="STRING" id="7260.B4MXV0"/>
<reference evidence="11 12" key="1">
    <citation type="journal article" date="2007" name="Nature">
        <title>Evolution of genes and genomes on the Drosophila phylogeny.</title>
        <authorList>
            <consortium name="Drosophila 12 Genomes Consortium"/>
            <person name="Clark A.G."/>
            <person name="Eisen M.B."/>
            <person name="Smith D.R."/>
            <person name="Bergman C.M."/>
            <person name="Oliver B."/>
            <person name="Markow T.A."/>
            <person name="Kaufman T.C."/>
            <person name="Kellis M."/>
            <person name="Gelbart W."/>
            <person name="Iyer V.N."/>
            <person name="Pollard D.A."/>
            <person name="Sackton T.B."/>
            <person name="Larracuente A.M."/>
            <person name="Singh N.D."/>
            <person name="Abad J.P."/>
            <person name="Abt D.N."/>
            <person name="Adryan B."/>
            <person name="Aguade M."/>
            <person name="Akashi H."/>
            <person name="Anderson W.W."/>
            <person name="Aquadro C.F."/>
            <person name="Ardell D.H."/>
            <person name="Arguello R."/>
            <person name="Artieri C.G."/>
            <person name="Barbash D.A."/>
            <person name="Barker D."/>
            <person name="Barsanti P."/>
            <person name="Batterham P."/>
            <person name="Batzoglou S."/>
            <person name="Begun D."/>
            <person name="Bhutkar A."/>
            <person name="Blanco E."/>
            <person name="Bosak S.A."/>
            <person name="Bradley R.K."/>
            <person name="Brand A.D."/>
            <person name="Brent M.R."/>
            <person name="Brooks A.N."/>
            <person name="Brown R.H."/>
            <person name="Butlin R.K."/>
            <person name="Caggese C."/>
            <person name="Calvi B.R."/>
            <person name="Bernardo de Carvalho A."/>
            <person name="Caspi A."/>
            <person name="Castrezana S."/>
            <person name="Celniker S.E."/>
            <person name="Chang J.L."/>
            <person name="Chapple C."/>
            <person name="Chatterji S."/>
            <person name="Chinwalla A."/>
            <person name="Civetta A."/>
            <person name="Clifton S.W."/>
            <person name="Comeron J.M."/>
            <person name="Costello J.C."/>
            <person name="Coyne J.A."/>
            <person name="Daub J."/>
            <person name="David R.G."/>
            <person name="Delcher A.L."/>
            <person name="Delehaunty K."/>
            <person name="Do C.B."/>
            <person name="Ebling H."/>
            <person name="Edwards K."/>
            <person name="Eickbush T."/>
            <person name="Evans J.D."/>
            <person name="Filipski A."/>
            <person name="Findeiss S."/>
            <person name="Freyhult E."/>
            <person name="Fulton L."/>
            <person name="Fulton R."/>
            <person name="Garcia A.C."/>
            <person name="Gardiner A."/>
            <person name="Garfield D.A."/>
            <person name="Garvin B.E."/>
            <person name="Gibson G."/>
            <person name="Gilbert D."/>
            <person name="Gnerre S."/>
            <person name="Godfrey J."/>
            <person name="Good R."/>
            <person name="Gotea V."/>
            <person name="Gravely B."/>
            <person name="Greenberg A.J."/>
            <person name="Griffiths-Jones S."/>
            <person name="Gross S."/>
            <person name="Guigo R."/>
            <person name="Gustafson E.A."/>
            <person name="Haerty W."/>
            <person name="Hahn M.W."/>
            <person name="Halligan D.L."/>
            <person name="Halpern A.L."/>
            <person name="Halter G.M."/>
            <person name="Han M.V."/>
            <person name="Heger A."/>
            <person name="Hillier L."/>
            <person name="Hinrichs A.S."/>
            <person name="Holmes I."/>
            <person name="Hoskins R.A."/>
            <person name="Hubisz M.J."/>
            <person name="Hultmark D."/>
            <person name="Huntley M.A."/>
            <person name="Jaffe D.B."/>
            <person name="Jagadeeshan S."/>
            <person name="Jeck W.R."/>
            <person name="Johnson J."/>
            <person name="Jones C.D."/>
            <person name="Jordan W.C."/>
            <person name="Karpen G.H."/>
            <person name="Kataoka E."/>
            <person name="Keightley P.D."/>
            <person name="Kheradpour P."/>
            <person name="Kirkness E.F."/>
            <person name="Koerich L.B."/>
            <person name="Kristiansen K."/>
            <person name="Kudrna D."/>
            <person name="Kulathinal R.J."/>
            <person name="Kumar S."/>
            <person name="Kwok R."/>
            <person name="Lander E."/>
            <person name="Langley C.H."/>
            <person name="Lapoint R."/>
            <person name="Lazzaro B.P."/>
            <person name="Lee S.J."/>
            <person name="Levesque L."/>
            <person name="Li R."/>
            <person name="Lin C.F."/>
            <person name="Lin M.F."/>
            <person name="Lindblad-Toh K."/>
            <person name="Llopart A."/>
            <person name="Long M."/>
            <person name="Low L."/>
            <person name="Lozovsky E."/>
            <person name="Lu J."/>
            <person name="Luo M."/>
            <person name="Machado C.A."/>
            <person name="Makalowski W."/>
            <person name="Marzo M."/>
            <person name="Matsuda M."/>
            <person name="Matzkin L."/>
            <person name="McAllister B."/>
            <person name="McBride C.S."/>
            <person name="McKernan B."/>
            <person name="McKernan K."/>
            <person name="Mendez-Lago M."/>
            <person name="Minx P."/>
            <person name="Mollenhauer M.U."/>
            <person name="Montooth K."/>
            <person name="Mount S.M."/>
            <person name="Mu X."/>
            <person name="Myers E."/>
            <person name="Negre B."/>
            <person name="Newfeld S."/>
            <person name="Nielsen R."/>
            <person name="Noor M.A."/>
            <person name="O'Grady P."/>
            <person name="Pachter L."/>
            <person name="Papaceit M."/>
            <person name="Parisi M.J."/>
            <person name="Parisi M."/>
            <person name="Parts L."/>
            <person name="Pedersen J.S."/>
            <person name="Pesole G."/>
            <person name="Phillippy A.M."/>
            <person name="Ponting C.P."/>
            <person name="Pop M."/>
            <person name="Porcelli D."/>
            <person name="Powell J.R."/>
            <person name="Prohaska S."/>
            <person name="Pruitt K."/>
            <person name="Puig M."/>
            <person name="Quesneville H."/>
            <person name="Ram K.R."/>
            <person name="Rand D."/>
            <person name="Rasmussen M.D."/>
            <person name="Reed L.K."/>
            <person name="Reenan R."/>
            <person name="Reily A."/>
            <person name="Remington K.A."/>
            <person name="Rieger T.T."/>
            <person name="Ritchie M.G."/>
            <person name="Robin C."/>
            <person name="Rogers Y.H."/>
            <person name="Rohde C."/>
            <person name="Rozas J."/>
            <person name="Rubenfield M.J."/>
            <person name="Ruiz A."/>
            <person name="Russo S."/>
            <person name="Salzberg S.L."/>
            <person name="Sanchez-Gracia A."/>
            <person name="Saranga D.J."/>
            <person name="Sato H."/>
            <person name="Schaeffer S.W."/>
            <person name="Schatz M.C."/>
            <person name="Schlenke T."/>
            <person name="Schwartz R."/>
            <person name="Segarra C."/>
            <person name="Singh R.S."/>
            <person name="Sirot L."/>
            <person name="Sirota M."/>
            <person name="Sisneros N.B."/>
            <person name="Smith C.D."/>
            <person name="Smith T.F."/>
            <person name="Spieth J."/>
            <person name="Stage D.E."/>
            <person name="Stark A."/>
            <person name="Stephan W."/>
            <person name="Strausberg R.L."/>
            <person name="Strempel S."/>
            <person name="Sturgill D."/>
            <person name="Sutton G."/>
            <person name="Sutton G.G."/>
            <person name="Tao W."/>
            <person name="Teichmann S."/>
            <person name="Tobari Y.N."/>
            <person name="Tomimura Y."/>
            <person name="Tsolas J.M."/>
            <person name="Valente V.L."/>
            <person name="Venter E."/>
            <person name="Venter J.C."/>
            <person name="Vicario S."/>
            <person name="Vieira F.G."/>
            <person name="Vilella A.J."/>
            <person name="Villasante A."/>
            <person name="Walenz B."/>
            <person name="Wang J."/>
            <person name="Wasserman M."/>
            <person name="Watts T."/>
            <person name="Wilson D."/>
            <person name="Wilson R.K."/>
            <person name="Wing R.A."/>
            <person name="Wolfner M.F."/>
            <person name="Wong A."/>
            <person name="Wong G.K."/>
            <person name="Wu C.I."/>
            <person name="Wu G."/>
            <person name="Yamamoto D."/>
            <person name="Yang H.P."/>
            <person name="Yang S.P."/>
            <person name="Yorke J.A."/>
            <person name="Yoshida K."/>
            <person name="Zdobnov E."/>
            <person name="Zhang P."/>
            <person name="Zhang Y."/>
            <person name="Zimin A.V."/>
            <person name="Baldwin J."/>
            <person name="Abdouelleil A."/>
            <person name="Abdulkadir J."/>
            <person name="Abebe A."/>
            <person name="Abera B."/>
            <person name="Abreu J."/>
            <person name="Acer S.C."/>
            <person name="Aftuck L."/>
            <person name="Alexander A."/>
            <person name="An P."/>
            <person name="Anderson E."/>
            <person name="Anderson S."/>
            <person name="Arachi H."/>
            <person name="Azer M."/>
            <person name="Bachantsang P."/>
            <person name="Barry A."/>
            <person name="Bayul T."/>
            <person name="Berlin A."/>
            <person name="Bessette D."/>
            <person name="Bloom T."/>
            <person name="Blye J."/>
            <person name="Boguslavskiy L."/>
            <person name="Bonnet C."/>
            <person name="Boukhgalter B."/>
            <person name="Bourzgui I."/>
            <person name="Brown A."/>
            <person name="Cahill P."/>
            <person name="Channer S."/>
            <person name="Cheshatsang Y."/>
            <person name="Chuda L."/>
            <person name="Citroen M."/>
            <person name="Collymore A."/>
            <person name="Cooke P."/>
            <person name="Costello M."/>
            <person name="D'Aco K."/>
            <person name="Daza R."/>
            <person name="De Haan G."/>
            <person name="DeGray S."/>
            <person name="DeMaso C."/>
            <person name="Dhargay N."/>
            <person name="Dooley K."/>
            <person name="Dooley E."/>
            <person name="Doricent M."/>
            <person name="Dorje P."/>
            <person name="Dorjee K."/>
            <person name="Dupes A."/>
            <person name="Elong R."/>
            <person name="Falk J."/>
            <person name="Farina A."/>
            <person name="Faro S."/>
            <person name="Ferguson D."/>
            <person name="Fisher S."/>
            <person name="Foley C.D."/>
            <person name="Franke A."/>
            <person name="Friedrich D."/>
            <person name="Gadbois L."/>
            <person name="Gearin G."/>
            <person name="Gearin C.R."/>
            <person name="Giannoukos G."/>
            <person name="Goode T."/>
            <person name="Graham J."/>
            <person name="Grandbois E."/>
            <person name="Grewal S."/>
            <person name="Gyaltsen K."/>
            <person name="Hafez N."/>
            <person name="Hagos B."/>
            <person name="Hall J."/>
            <person name="Henson C."/>
            <person name="Hollinger A."/>
            <person name="Honan T."/>
            <person name="Huard M.D."/>
            <person name="Hughes L."/>
            <person name="Hurhula B."/>
            <person name="Husby M.E."/>
            <person name="Kamat A."/>
            <person name="Kanga B."/>
            <person name="Kashin S."/>
            <person name="Khazanovich D."/>
            <person name="Kisner P."/>
            <person name="Lance K."/>
            <person name="Lara M."/>
            <person name="Lee W."/>
            <person name="Lennon N."/>
            <person name="Letendre F."/>
            <person name="LeVine R."/>
            <person name="Lipovsky A."/>
            <person name="Liu X."/>
            <person name="Liu J."/>
            <person name="Liu S."/>
            <person name="Lokyitsang T."/>
            <person name="Lokyitsang Y."/>
            <person name="Lubonja R."/>
            <person name="Lui A."/>
            <person name="MacDonald P."/>
            <person name="Magnisalis V."/>
            <person name="Maru K."/>
            <person name="Matthews C."/>
            <person name="McCusker W."/>
            <person name="McDonough S."/>
            <person name="Mehta T."/>
            <person name="Meldrim J."/>
            <person name="Meneus L."/>
            <person name="Mihai O."/>
            <person name="Mihalev A."/>
            <person name="Mihova T."/>
            <person name="Mittelman R."/>
            <person name="Mlenga V."/>
            <person name="Montmayeur A."/>
            <person name="Mulrain L."/>
            <person name="Navidi A."/>
            <person name="Naylor J."/>
            <person name="Negash T."/>
            <person name="Nguyen T."/>
            <person name="Nguyen N."/>
            <person name="Nicol R."/>
            <person name="Norbu C."/>
            <person name="Norbu N."/>
            <person name="Novod N."/>
            <person name="O'Neill B."/>
            <person name="Osman S."/>
            <person name="Markiewicz E."/>
            <person name="Oyono O.L."/>
            <person name="Patti C."/>
            <person name="Phunkhang P."/>
            <person name="Pierre F."/>
            <person name="Priest M."/>
            <person name="Raghuraman S."/>
            <person name="Rege F."/>
            <person name="Reyes R."/>
            <person name="Rise C."/>
            <person name="Rogov P."/>
            <person name="Ross K."/>
            <person name="Ryan E."/>
            <person name="Settipalli S."/>
            <person name="Shea T."/>
            <person name="Sherpa N."/>
            <person name="Shi L."/>
            <person name="Shih D."/>
            <person name="Sparrow T."/>
            <person name="Spaulding J."/>
            <person name="Stalker J."/>
            <person name="Stange-Thomann N."/>
            <person name="Stavropoulos S."/>
            <person name="Stone C."/>
            <person name="Strader C."/>
            <person name="Tesfaye S."/>
            <person name="Thomson T."/>
            <person name="Thoulutsang Y."/>
            <person name="Thoulutsang D."/>
            <person name="Topham K."/>
            <person name="Topping I."/>
            <person name="Tsamla T."/>
            <person name="Vassiliev H."/>
            <person name="Vo A."/>
            <person name="Wangchuk T."/>
            <person name="Wangdi T."/>
            <person name="Weiand M."/>
            <person name="Wilkinson J."/>
            <person name="Wilson A."/>
            <person name="Yadav S."/>
            <person name="Young G."/>
            <person name="Yu Q."/>
            <person name="Zembek L."/>
            <person name="Zhong D."/>
            <person name="Zimmer A."/>
            <person name="Zwirko Z."/>
            <person name="Jaffe D.B."/>
            <person name="Alvarez P."/>
            <person name="Brockman W."/>
            <person name="Butler J."/>
            <person name="Chin C."/>
            <person name="Gnerre S."/>
            <person name="Grabherr M."/>
            <person name="Kleber M."/>
            <person name="Mauceli E."/>
            <person name="MacCallum I."/>
        </authorList>
    </citation>
    <scope>NUCLEOTIDE SEQUENCE [LARGE SCALE GENOMIC DNA]</scope>
    <source>
        <strain evidence="12">Tucson 14030-0811.24</strain>
    </source>
</reference>
<evidence type="ECO:0000256" key="7">
    <source>
        <dbReference type="ARBA" id="ARBA00093423"/>
    </source>
</evidence>
<dbReference type="Proteomes" id="UP000007798">
    <property type="component" value="Unassembled WGS sequence"/>
</dbReference>
<dbReference type="GO" id="GO:0032259">
    <property type="term" value="P:methylation"/>
    <property type="evidence" value="ECO:0007669"/>
    <property type="project" value="UniProtKB-KW"/>
</dbReference>
<dbReference type="GO" id="GO:0042826">
    <property type="term" value="F:histone deacetylase binding"/>
    <property type="evidence" value="ECO:0007669"/>
    <property type="project" value="EnsemblMetazoa"/>
</dbReference>
<gene>
    <name evidence="11" type="primary">Dwil\GK20590</name>
    <name evidence="11" type="ORF">Dwil_GK20590</name>
</gene>
<keyword evidence="12" id="KW-1185">Reference proteome</keyword>
<dbReference type="GO" id="GO:0042051">
    <property type="term" value="P:compound eye photoreceptor development"/>
    <property type="evidence" value="ECO:0007669"/>
    <property type="project" value="EnsemblMetazoa"/>
</dbReference>
<dbReference type="PhylomeDB" id="B4MXV0"/>
<dbReference type="FunCoup" id="B4MXV0">
    <property type="interactions" value="575"/>
</dbReference>
<sequence length="661" mass="73879">MEYDTSYQQICSTRTVQSDKKGFFNEFCADVRSACGDKWLQNYFGKLKSNAARVLSIFSDREVCDPVLGVLEHVQPVFKAKEALFSAQRRAQADKYYLLACSTSEEEERKELLQQGLLAAHLAVIRAPARNVDESIDDGLTLALAYRSRSSILIALGEGEAALSDLKLASNFGLELKESVDYYCKMAKAYATMGENARSEISLKIAEKLAGSDTGLIIASRKEIANIKPKEKEETRELLPELTHGPNPELSGAAQGVKLVETKEKGRFVVANGGLKTGDVVLCENPVAACLLPNFFGTNCHHCFKRLRNPVACLHCSGVAFCSAQCMGEASESYHRFECEFMDLLIGSGMSILCFIALRVFTQASSLEDGLNTANLLFEHLCSHEDVRQADDYLQRSLMAGFLLRILQKAQYFGRRKTEGVNPTAVELQVATSLLGLLQVLQYNAHEIYQTLVTDDHRFEGSKTIHVGAGLYGTGSYFNHECWPSVASYFVGKKLVLRTTKPHRPNEVVAVNYGPIFTTMHLKERQRSLRGRYAFSCNCMACQENWPLLQKLDKHVRFWCTSANCVYLLKFPKDLAKDVRCPRCRKNVSLKESVAKLIKIEELYREAAQAMHAQKTVEAIELFKEGIDLFYQIAALPHKDTLIAQHSLLKCLADTGTTFKK</sequence>
<evidence type="ECO:0000256" key="9">
    <source>
        <dbReference type="ARBA" id="ARBA00093680"/>
    </source>
</evidence>
<accession>B4MXV0</accession>
<dbReference type="Gene3D" id="1.10.220.160">
    <property type="match status" value="1"/>
</dbReference>
<dbReference type="InterPro" id="IPR002893">
    <property type="entry name" value="Znf_MYND"/>
</dbReference>
<evidence type="ECO:0000259" key="10">
    <source>
        <dbReference type="PROSITE" id="PS50280"/>
    </source>
</evidence>
<keyword evidence="6" id="KW-0862">Zinc</keyword>
<evidence type="ECO:0000256" key="3">
    <source>
        <dbReference type="ARBA" id="ARBA00022691"/>
    </source>
</evidence>
<keyword evidence="2" id="KW-0808">Transferase</keyword>
<dbReference type="eggNOG" id="KOG2084">
    <property type="taxonomic scope" value="Eukaryota"/>
</dbReference>
<keyword evidence="5" id="KW-0863">Zinc-finger</keyword>
<dbReference type="GO" id="GO:0008276">
    <property type="term" value="F:protein methyltransferase activity"/>
    <property type="evidence" value="ECO:0007669"/>
    <property type="project" value="UniProtKB-ARBA"/>
</dbReference>
<dbReference type="GO" id="GO:0010629">
    <property type="term" value="P:negative regulation of gene expression"/>
    <property type="evidence" value="ECO:0007669"/>
    <property type="project" value="EnsemblMetazoa"/>
</dbReference>
<dbReference type="HOGENOM" id="CLU_021727_1_0_1"/>
<evidence type="ECO:0000256" key="8">
    <source>
        <dbReference type="ARBA" id="ARBA00093635"/>
    </source>
</evidence>
<proteinExistence type="predicted"/>
<dbReference type="CDD" id="cd10536">
    <property type="entry name" value="SET_SMYD4"/>
    <property type="match status" value="1"/>
</dbReference>
<feature type="domain" description="SET" evidence="10">
    <location>
        <begin position="255"/>
        <end position="514"/>
    </location>
</feature>
<dbReference type="PROSITE" id="PS01360">
    <property type="entry name" value="ZF_MYND_1"/>
    <property type="match status" value="1"/>
</dbReference>
<evidence type="ECO:0000256" key="6">
    <source>
        <dbReference type="ARBA" id="ARBA00022833"/>
    </source>
</evidence>
<dbReference type="GO" id="GO:0008757">
    <property type="term" value="F:S-adenosylmethionine-dependent methyltransferase activity"/>
    <property type="evidence" value="ECO:0007669"/>
    <property type="project" value="UniProtKB-ARBA"/>
</dbReference>
<dbReference type="GO" id="GO:0005737">
    <property type="term" value="C:cytoplasm"/>
    <property type="evidence" value="ECO:0007669"/>
    <property type="project" value="EnsemblMetazoa"/>
</dbReference>
<dbReference type="AlphaFoldDB" id="B4MXV0"/>
<dbReference type="GO" id="GO:0008170">
    <property type="term" value="F:N-methyltransferase activity"/>
    <property type="evidence" value="ECO:0007669"/>
    <property type="project" value="UniProtKB-ARBA"/>
</dbReference>
<dbReference type="InterPro" id="IPR001214">
    <property type="entry name" value="SET_dom"/>
</dbReference>
<dbReference type="OMA" id="YHRFECQ"/>
<evidence type="ECO:0000313" key="12">
    <source>
        <dbReference type="Proteomes" id="UP000007798"/>
    </source>
</evidence>
<dbReference type="GO" id="GO:0005634">
    <property type="term" value="C:nucleus"/>
    <property type="evidence" value="ECO:0007669"/>
    <property type="project" value="EnsemblMetazoa"/>
</dbReference>
<dbReference type="SUPFAM" id="SSF144232">
    <property type="entry name" value="HIT/MYND zinc finger-like"/>
    <property type="match status" value="1"/>
</dbReference>
<evidence type="ECO:0000256" key="5">
    <source>
        <dbReference type="ARBA" id="ARBA00022771"/>
    </source>
</evidence>
<dbReference type="PANTHER" id="PTHR46165">
    <property type="entry name" value="SET AND MYND DOMAIN-CONTAINING PROTEIN 4"/>
    <property type="match status" value="1"/>
</dbReference>
<dbReference type="InterPro" id="IPR046341">
    <property type="entry name" value="SET_dom_sf"/>
</dbReference>
<dbReference type="KEGG" id="dwi:6642930"/>
<keyword evidence="4" id="KW-0479">Metal-binding</keyword>
<evidence type="ECO:0000313" key="11">
    <source>
        <dbReference type="EMBL" id="EDW76869.1"/>
    </source>
</evidence>
<dbReference type="GO" id="GO:0007562">
    <property type="term" value="P:eclosion"/>
    <property type="evidence" value="ECO:0007669"/>
    <property type="project" value="EnsemblMetazoa"/>
</dbReference>
<dbReference type="SMR" id="B4MXV0"/>
<name>B4MXV0_DROWI</name>
<dbReference type="EMBL" id="CH963876">
    <property type="protein sequence ID" value="EDW76869.1"/>
    <property type="molecule type" value="Genomic_DNA"/>
</dbReference>
<dbReference type="GO" id="GO:0008270">
    <property type="term" value="F:zinc ion binding"/>
    <property type="evidence" value="ECO:0007669"/>
    <property type="project" value="UniProtKB-KW"/>
</dbReference>
<dbReference type="OrthoDB" id="1028014at2759"/>
<comment type="function">
    <text evidence="7">Protein-lysine N-methyltransferase. Monomethylates PRMT5, modulating its transcriptional activity. May also act as a histone methyltransferase. Plays a critical role in cardiac development. Acts as a key epigenetic regulator of gene expression during cardiac development via its dual activities as a methyltransferase and negative regulator of HDAC1.</text>
</comment>
<dbReference type="InParanoid" id="B4MXV0"/>
<dbReference type="Gene3D" id="2.170.270.10">
    <property type="entry name" value="SET domain"/>
    <property type="match status" value="1"/>
</dbReference>
<dbReference type="InterPro" id="IPR052097">
    <property type="entry name" value="SET-MYND_domain_protein"/>
</dbReference>
<organism evidence="11 12">
    <name type="scientific">Drosophila willistoni</name>
    <name type="common">Fruit fly</name>
    <dbReference type="NCBI Taxonomy" id="7260"/>
    <lineage>
        <taxon>Eukaryota</taxon>
        <taxon>Metazoa</taxon>
        <taxon>Ecdysozoa</taxon>
        <taxon>Arthropoda</taxon>
        <taxon>Hexapoda</taxon>
        <taxon>Insecta</taxon>
        <taxon>Pterygota</taxon>
        <taxon>Neoptera</taxon>
        <taxon>Endopterygota</taxon>
        <taxon>Diptera</taxon>
        <taxon>Brachycera</taxon>
        <taxon>Muscomorpha</taxon>
        <taxon>Ephydroidea</taxon>
        <taxon>Drosophilidae</taxon>
        <taxon>Drosophila</taxon>
        <taxon>Sophophora</taxon>
    </lineage>
</organism>
<keyword evidence="3" id="KW-0949">S-adenosyl-L-methionine</keyword>
<dbReference type="Gene3D" id="6.10.140.2220">
    <property type="match status" value="1"/>
</dbReference>
<protein>
    <recommendedName>
        <fullName evidence="8">Protein-lysine N-methyltransferase SMYD4</fullName>
    </recommendedName>
    <alternativeName>
        <fullName evidence="9">SET and MYND domain-containing protein 4</fullName>
    </alternativeName>
</protein>
<evidence type="ECO:0000256" key="1">
    <source>
        <dbReference type="ARBA" id="ARBA00022603"/>
    </source>
</evidence>
<dbReference type="SUPFAM" id="SSF82199">
    <property type="entry name" value="SET domain"/>
    <property type="match status" value="1"/>
</dbReference>